<dbReference type="EMBL" id="CP001778">
    <property type="protein sequence ID" value="ADD44004.1"/>
    <property type="molecule type" value="Genomic_DNA"/>
</dbReference>
<dbReference type="HOGENOM" id="CLU_013364_3_3_11"/>
<feature type="signal peptide" evidence="3">
    <location>
        <begin position="1"/>
        <end position="30"/>
    </location>
</feature>
<evidence type="ECO:0000256" key="3">
    <source>
        <dbReference type="SAM" id="SignalP"/>
    </source>
</evidence>
<evidence type="ECO:0000259" key="4">
    <source>
        <dbReference type="Pfam" id="PF00561"/>
    </source>
</evidence>
<keyword evidence="7" id="KW-1185">Reference proteome</keyword>
<dbReference type="PANTHER" id="PTHR43248">
    <property type="entry name" value="2-SUCCINYL-6-HYDROXY-2,4-CYCLOHEXADIENE-1-CARBOXYLATE SYNTHASE"/>
    <property type="match status" value="1"/>
</dbReference>
<feature type="domain" description="AB hydrolase-1" evidence="4">
    <location>
        <begin position="86"/>
        <end position="246"/>
    </location>
</feature>
<evidence type="ECO:0000313" key="6">
    <source>
        <dbReference type="EMBL" id="ADD44004.1"/>
    </source>
</evidence>
<dbReference type="InterPro" id="IPR013595">
    <property type="entry name" value="Pept_S33_TAP-like_C"/>
</dbReference>
<dbReference type="RefSeq" id="WP_013019575.1">
    <property type="nucleotide sequence ID" value="NC_013947.1"/>
</dbReference>
<accession>D3Q3T7</accession>
<dbReference type="Pfam" id="PF00561">
    <property type="entry name" value="Abhydrolase_1"/>
    <property type="match status" value="1"/>
</dbReference>
<proteinExistence type="inferred from homology"/>
<dbReference type="GO" id="GO:0016787">
    <property type="term" value="F:hydrolase activity"/>
    <property type="evidence" value="ECO:0007669"/>
    <property type="project" value="UniProtKB-KW"/>
</dbReference>
<dbReference type="Pfam" id="PF08386">
    <property type="entry name" value="Abhydrolase_4"/>
    <property type="match status" value="1"/>
</dbReference>
<dbReference type="KEGG" id="sna:Snas_4357"/>
<dbReference type="Proteomes" id="UP000000844">
    <property type="component" value="Chromosome"/>
</dbReference>
<name>D3Q3T7_STANL</name>
<dbReference type="PANTHER" id="PTHR43248:SF30">
    <property type="entry name" value="AB HYDROLASE-1 DOMAIN-CONTAINING PROTEIN"/>
    <property type="match status" value="1"/>
</dbReference>
<dbReference type="SUPFAM" id="SSF53474">
    <property type="entry name" value="alpha/beta-Hydrolases"/>
    <property type="match status" value="1"/>
</dbReference>
<evidence type="ECO:0000256" key="2">
    <source>
        <dbReference type="ARBA" id="ARBA00022801"/>
    </source>
</evidence>
<feature type="chain" id="PRO_5003049679" evidence="3">
    <location>
        <begin position="31"/>
        <end position="504"/>
    </location>
</feature>
<dbReference type="InterPro" id="IPR051601">
    <property type="entry name" value="Serine_prot/Carboxylest_S33"/>
</dbReference>
<protein>
    <submittedName>
        <fullName evidence="6">TAP domain protein</fullName>
    </submittedName>
</protein>
<dbReference type="STRING" id="446470.Snas_4357"/>
<evidence type="ECO:0000256" key="1">
    <source>
        <dbReference type="ARBA" id="ARBA00010088"/>
    </source>
</evidence>
<gene>
    <name evidence="6" type="ordered locus">Snas_4357</name>
</gene>
<organism evidence="6 7">
    <name type="scientific">Stackebrandtia nassauensis (strain DSM 44728 / CIP 108903 / NRRL B-16338 / NBRC 102104 / LLR-40K-21)</name>
    <dbReference type="NCBI Taxonomy" id="446470"/>
    <lineage>
        <taxon>Bacteria</taxon>
        <taxon>Bacillati</taxon>
        <taxon>Actinomycetota</taxon>
        <taxon>Actinomycetes</taxon>
        <taxon>Glycomycetales</taxon>
        <taxon>Glycomycetaceae</taxon>
        <taxon>Stackebrandtia</taxon>
    </lineage>
</organism>
<evidence type="ECO:0000313" key="7">
    <source>
        <dbReference type="Proteomes" id="UP000000844"/>
    </source>
</evidence>
<evidence type="ECO:0000259" key="5">
    <source>
        <dbReference type="Pfam" id="PF08386"/>
    </source>
</evidence>
<sequence length="504" mass="54944">MRTPSRKWTVAAAAVVALTAGTLVSWQANAEPDAAALDWKPCSEDGKVDCATVAVPLDWSDPNGETIDIGLARRRATNPDERIGSILMDPGGPGGSGVQLVKDGGVFTGAVDERFDTIGFDPRGVNTSTQVKCDPELTQTARAAMDPRTPKEYERTVELSGELAADCREKTGPLYDHVSNLDVVKDMEAIRVALGEGKLNFVGYSYGTLMGQQYAEAYPDKIRAMVMDGNMDHSITSTYKHMATQVKAAEDIFVEFADWCDTDAKCALNGMDTRKVYGELRDKAKAGELTDPSTGDKIDFNTFSSFIPRNARPNNWAGLADNLKALYEGKGKVAKTMVKAEPINLPVQAMWCQDWDLPVGGFGEWTKLRKKLAKKYPNTQWTSNLDNSLMCEGYPGETTNPQERLDIDDAPPLVMLGNLHDPATVYSWSKAAAKQSGASLITYEGFGHTIYAYGRKSECVNDAVDDYLIDLKVPQDGLRCPALEKPGASGKTLDAPFDDSLDYN</sequence>
<keyword evidence="3" id="KW-0732">Signal</keyword>
<dbReference type="InterPro" id="IPR000073">
    <property type="entry name" value="AB_hydrolase_1"/>
</dbReference>
<dbReference type="AlphaFoldDB" id="D3Q3T7"/>
<comment type="similarity">
    <text evidence="1">Belongs to the peptidase S33 family.</text>
</comment>
<feature type="domain" description="Peptidase S33 tripeptidyl aminopeptidase-like C-terminal" evidence="5">
    <location>
        <begin position="384"/>
        <end position="480"/>
    </location>
</feature>
<dbReference type="eggNOG" id="COG0596">
    <property type="taxonomic scope" value="Bacteria"/>
</dbReference>
<keyword evidence="2" id="KW-0378">Hydrolase</keyword>
<dbReference type="Gene3D" id="3.40.50.1820">
    <property type="entry name" value="alpha/beta hydrolase"/>
    <property type="match status" value="1"/>
</dbReference>
<dbReference type="OrthoDB" id="4006962at2"/>
<dbReference type="InterPro" id="IPR029058">
    <property type="entry name" value="AB_hydrolase_fold"/>
</dbReference>
<reference evidence="6 7" key="1">
    <citation type="journal article" date="2009" name="Stand. Genomic Sci.">
        <title>Complete genome sequence of Stackebrandtia nassauensis type strain (LLR-40K-21).</title>
        <authorList>
            <person name="Munk C."/>
            <person name="Lapidus A."/>
            <person name="Copeland A."/>
            <person name="Jando M."/>
            <person name="Mayilraj S."/>
            <person name="Glavina Del Rio T."/>
            <person name="Nolan M."/>
            <person name="Chen F."/>
            <person name="Lucas S."/>
            <person name="Tice H."/>
            <person name="Cheng J.F."/>
            <person name="Han C."/>
            <person name="Detter J.C."/>
            <person name="Bruce D."/>
            <person name="Goodwin L."/>
            <person name="Chain P."/>
            <person name="Pitluck S."/>
            <person name="Goker M."/>
            <person name="Ovchinikova G."/>
            <person name="Pati A."/>
            <person name="Ivanova N."/>
            <person name="Mavromatis K."/>
            <person name="Chen A."/>
            <person name="Palaniappan K."/>
            <person name="Land M."/>
            <person name="Hauser L."/>
            <person name="Chang Y.J."/>
            <person name="Jeffries C.D."/>
            <person name="Bristow J."/>
            <person name="Eisen J.A."/>
            <person name="Markowitz V."/>
            <person name="Hugenholtz P."/>
            <person name="Kyrpides N.C."/>
            <person name="Klenk H.P."/>
        </authorList>
    </citation>
    <scope>NUCLEOTIDE SEQUENCE [LARGE SCALE GENOMIC DNA]</scope>
    <source>
        <strain evidence="7">DSM 44728 / CIP 108903 / NRRL B-16338 / NBRC 102104 / LLR-40K-21</strain>
    </source>
</reference>